<evidence type="ECO:0000256" key="1">
    <source>
        <dbReference type="ARBA" id="ARBA00006718"/>
    </source>
</evidence>
<feature type="domain" description="Core" evidence="2">
    <location>
        <begin position="34"/>
        <end position="137"/>
    </location>
</feature>
<dbReference type="SUPFAM" id="SSF89360">
    <property type="entry name" value="HesB-like domain"/>
    <property type="match status" value="1"/>
</dbReference>
<dbReference type="AlphaFoldDB" id="A0A1H1RHQ9"/>
<proteinExistence type="inferred from homology"/>
<dbReference type="Pfam" id="PF01521">
    <property type="entry name" value="Fe-S_biosyn"/>
    <property type="match status" value="1"/>
</dbReference>
<dbReference type="InterPro" id="IPR050322">
    <property type="entry name" value="Fe-S_cluster_asmbl/transfer"/>
</dbReference>
<dbReference type="NCBIfam" id="TIGR00049">
    <property type="entry name" value="iron-sulfur cluster assembly accessory protein"/>
    <property type="match status" value="1"/>
</dbReference>
<dbReference type="STRING" id="1249933.SAMN04489797_1399"/>
<comment type="similarity">
    <text evidence="1">Belongs to the HesB/IscA family.</text>
</comment>
<dbReference type="InterPro" id="IPR000361">
    <property type="entry name" value="ATAP_core_dom"/>
</dbReference>
<dbReference type="InterPro" id="IPR035903">
    <property type="entry name" value="HesB-like_dom_sf"/>
</dbReference>
<dbReference type="PANTHER" id="PTHR10072:SF41">
    <property type="entry name" value="IRON-SULFUR CLUSTER ASSEMBLY 1 HOMOLOG, MITOCHONDRIAL"/>
    <property type="match status" value="1"/>
</dbReference>
<accession>A0A1H1RHQ9</accession>
<dbReference type="Gene3D" id="2.60.300.12">
    <property type="entry name" value="HesB-like domain"/>
    <property type="match status" value="1"/>
</dbReference>
<dbReference type="Proteomes" id="UP000198963">
    <property type="component" value="Chromosome I"/>
</dbReference>
<dbReference type="PROSITE" id="PS01152">
    <property type="entry name" value="HESB"/>
    <property type="match status" value="1"/>
</dbReference>
<dbReference type="GO" id="GO:0016226">
    <property type="term" value="P:iron-sulfur cluster assembly"/>
    <property type="evidence" value="ECO:0007669"/>
    <property type="project" value="InterPro"/>
</dbReference>
<evidence type="ECO:0000313" key="4">
    <source>
        <dbReference type="Proteomes" id="UP000198963"/>
    </source>
</evidence>
<sequence>MKPYANIMLVPMVKPLLYRIFAFYLEQILLNDMIKVSDHAKNKVIELMTDDGYDPSTDYVRVGVKSGGCSGLSYDLKFDKIQAEDDKVFEANDIKIIVDKKSFLYLIGTTLEYSGGLNGTGFVFNNPNANRTCGCGESFSL</sequence>
<protein>
    <submittedName>
        <fullName evidence="3">Iron-sulfur cluster assembly protein</fullName>
    </submittedName>
</protein>
<dbReference type="InterPro" id="IPR016092">
    <property type="entry name" value="ATAP"/>
</dbReference>
<gene>
    <name evidence="3" type="ORF">SAMN04489797_1399</name>
</gene>
<name>A0A1H1RHQ9_9FLAO</name>
<dbReference type="InterPro" id="IPR017870">
    <property type="entry name" value="FeS_cluster_insertion_CS"/>
</dbReference>
<organism evidence="3 4">
    <name type="scientific">Winogradskyella sediminis</name>
    <dbReference type="NCBI Taxonomy" id="1382466"/>
    <lineage>
        <taxon>Bacteria</taxon>
        <taxon>Pseudomonadati</taxon>
        <taxon>Bacteroidota</taxon>
        <taxon>Flavobacteriia</taxon>
        <taxon>Flavobacteriales</taxon>
        <taxon>Flavobacteriaceae</taxon>
        <taxon>Winogradskyella</taxon>
    </lineage>
</organism>
<dbReference type="GO" id="GO:0051537">
    <property type="term" value="F:2 iron, 2 sulfur cluster binding"/>
    <property type="evidence" value="ECO:0007669"/>
    <property type="project" value="UniProtKB-ARBA"/>
</dbReference>
<evidence type="ECO:0000313" key="3">
    <source>
        <dbReference type="EMBL" id="SDS34429.1"/>
    </source>
</evidence>
<evidence type="ECO:0000259" key="2">
    <source>
        <dbReference type="Pfam" id="PF01521"/>
    </source>
</evidence>
<dbReference type="GO" id="GO:0005737">
    <property type="term" value="C:cytoplasm"/>
    <property type="evidence" value="ECO:0007669"/>
    <property type="project" value="TreeGrafter"/>
</dbReference>
<dbReference type="PANTHER" id="PTHR10072">
    <property type="entry name" value="IRON-SULFUR CLUSTER ASSEMBLY PROTEIN"/>
    <property type="match status" value="1"/>
</dbReference>
<reference evidence="3 4" key="1">
    <citation type="submission" date="2016-10" db="EMBL/GenBank/DDBJ databases">
        <authorList>
            <person name="Varghese N."/>
            <person name="Submissions S."/>
        </authorList>
    </citation>
    <scope>NUCLEOTIDE SEQUENCE [LARGE SCALE GENOMIC DNA]</scope>
    <source>
        <strain evidence="3 4">RHA_55</strain>
    </source>
</reference>
<dbReference type="EMBL" id="LT629774">
    <property type="protein sequence ID" value="SDS34429.1"/>
    <property type="molecule type" value="Genomic_DNA"/>
</dbReference>
<keyword evidence="4" id="KW-1185">Reference proteome</keyword>